<dbReference type="PANTHER" id="PTHR10627:SF31">
    <property type="entry name" value="DODECA-SATELLITE-BINDING PROTEIN 1, ISOFORM A"/>
    <property type="match status" value="1"/>
</dbReference>
<feature type="domain" description="K Homology" evidence="7">
    <location>
        <begin position="1253"/>
        <end position="1319"/>
    </location>
</feature>
<dbReference type="SUPFAM" id="SSF54791">
    <property type="entry name" value="Eukaryotic type KH-domain (KH-domain type I)"/>
    <property type="match status" value="9"/>
</dbReference>
<dbReference type="Gene3D" id="3.30.1370.10">
    <property type="entry name" value="K Homology domain, type 1"/>
    <property type="match status" value="10"/>
</dbReference>
<keyword evidence="4 5" id="KW-0694">RNA-binding</keyword>
<feature type="domain" description="K Homology" evidence="7">
    <location>
        <begin position="707"/>
        <end position="788"/>
    </location>
</feature>
<feature type="domain" description="K Homology" evidence="7">
    <location>
        <begin position="533"/>
        <end position="620"/>
    </location>
</feature>
<feature type="region of interest" description="Disordered" evidence="6">
    <location>
        <begin position="1061"/>
        <end position="1082"/>
    </location>
</feature>
<comment type="subcellular location">
    <subcellularLocation>
        <location evidence="1">Cytoplasm</location>
    </subcellularLocation>
</comment>
<feature type="region of interest" description="Disordered" evidence="6">
    <location>
        <begin position="201"/>
        <end position="238"/>
    </location>
</feature>
<feature type="domain" description="K Homology" evidence="7">
    <location>
        <begin position="942"/>
        <end position="1019"/>
    </location>
</feature>
<evidence type="ECO:0000256" key="4">
    <source>
        <dbReference type="ARBA" id="ARBA00022884"/>
    </source>
</evidence>
<dbReference type="Pfam" id="PF24668">
    <property type="entry name" value="KH_Vigilin"/>
    <property type="match status" value="1"/>
</dbReference>
<dbReference type="PROSITE" id="PS50084">
    <property type="entry name" value="KH_TYPE_1"/>
    <property type="match status" value="8"/>
</dbReference>
<dbReference type="GO" id="GO:0005737">
    <property type="term" value="C:cytoplasm"/>
    <property type="evidence" value="ECO:0007669"/>
    <property type="project" value="TreeGrafter"/>
</dbReference>
<dbReference type="CDD" id="cd00105">
    <property type="entry name" value="KH-I"/>
    <property type="match status" value="2"/>
</dbReference>
<name>A0A0F7SKU2_PHARH</name>
<sequence length="1324" mass="141544">MASLTAAELQKRHALEGAPDPFPAFREETSSPRPSSSQANGKKVGFNTDSQDAFPSLAPSAAPQATAKVPAWGSGNATKARTAPPKPVGVTASVSLVVGTVTDRDGKVLTLSTVMKKIQQETSVSLEASTQKKTSLTTFFIKGPNAKTVEQATKLLRARLSKIVTLTVDAPLSTLGTIIGPKGATLKRITDLTGCRINIPKKDDAGAASAPPTQADLSTDSDSEAEEEADEPTTTITIAGPEPSALEAQREIQSLVGERTSKTTVRIKDIPPSFFPFVSAKVPQLEKTYGSDVGKELRVHVPPPAMLKVFKAQADLLESGAGVTDPLDVESSVGGKKDKKDLRLVVSGDKEAVGKTVQAIHEIHEDLISNTSTLSVQIPKRQHRFLVGANADEILSAHGCIVELPSIEDPSDNVVIRGPSQQLALALGAAMVKANSIAVESLDLCSLHRSHSSPSSSALPFDPVTHGKGLLRYLHRSSKLRQIAEANNVKIYTPFANQIESLDQVNLEIVGEDRESVKAVKKELVELGKGLGPGRMEVIEIDQLVHKFLIGKGGLKMQKFSSEHGVGVIFPPSSSTTPSDDVLLICPPVPNEAQPTSAADIKARDLKIKEKLAFVKDELLKLAQEAEDIKTRVLDIESKWHAAVIGKGGVVLNALIGEEKAVSVKVGSTGTSGDDTITIRGPSGEVDRVEKEILNIVKDAKEDLAINGYTVEFAVDKAYVGHLVGSAGSSINKLRDDLGVRVNFDDASPNGAAVDNKKKSTGAKATCKIVGQRAPVEEAKRRLLAQVERLADETTISVVIPRKYHASLIGSSGKYAIRLEEKYGVKITFPRDKESDQKSDEVLLRGGKKGVASAKAELLEAVEYEKETGQSLTFTIPSRAVAKVLGKAGSQINEIKEETDAQIDVEKAEGGAKETTITVLGTKKAILAAKAAILAISETVGEEITTTVEIDNQYHRTLIGPGGSRLREIVASCGGPSDARAQSGLVSFPKGAENTSAVRLRGEPSLIAKIKDELERIVSELKDRIILGVSVPLTLHASKIGRGGSALNDLQQKTNTVIQFPGSRQYGSFGEPENASELTEADPKTIVKVAGSRSAVEAAIEQLSIQPDAPPSRTRTPQPDQLSETVSIPEKYVFAITRGFLFRNLRSAGVIVENPPVAEQEDLPRPTKKSAEGSAEKGSTRDERPTGRIDQDDDDEAYGAYESELDYQFEIYDRYANKDETSVEWVLKSRNQASLDKAKKVIEEAVQSAEQARYVGILAGLPQSSFARIVGSKGTTVSRLRAESGAEIIVGKGDSDIIQIIGDKESILHAKEAIVEIASLPDRY</sequence>
<dbReference type="GO" id="GO:0003729">
    <property type="term" value="F:mRNA binding"/>
    <property type="evidence" value="ECO:0007669"/>
    <property type="project" value="TreeGrafter"/>
</dbReference>
<feature type="compositionally biased region" description="Acidic residues" evidence="6">
    <location>
        <begin position="219"/>
        <end position="231"/>
    </location>
</feature>
<reference evidence="8" key="1">
    <citation type="submission" date="2014-08" db="EMBL/GenBank/DDBJ databases">
        <authorList>
            <person name="Sharma Rahul"/>
            <person name="Thines Marco"/>
        </authorList>
    </citation>
    <scope>NUCLEOTIDE SEQUENCE</scope>
</reference>
<feature type="domain" description="K Homology" evidence="7">
    <location>
        <begin position="1023"/>
        <end position="1108"/>
    </location>
</feature>
<feature type="compositionally biased region" description="Basic and acidic residues" evidence="6">
    <location>
        <begin position="1162"/>
        <end position="1190"/>
    </location>
</feature>
<feature type="domain" description="K Homology" evidence="7">
    <location>
        <begin position="370"/>
        <end position="435"/>
    </location>
</feature>
<evidence type="ECO:0000256" key="5">
    <source>
        <dbReference type="PROSITE-ProRule" id="PRU00117"/>
    </source>
</evidence>
<protein>
    <submittedName>
        <fullName evidence="8">Vigilin</fullName>
    </submittedName>
</protein>
<evidence type="ECO:0000256" key="3">
    <source>
        <dbReference type="ARBA" id="ARBA00022737"/>
    </source>
</evidence>
<dbReference type="PANTHER" id="PTHR10627">
    <property type="entry name" value="SCP160"/>
    <property type="match status" value="1"/>
</dbReference>
<dbReference type="SMART" id="SM00322">
    <property type="entry name" value="KH"/>
    <property type="match status" value="10"/>
</dbReference>
<evidence type="ECO:0000256" key="6">
    <source>
        <dbReference type="SAM" id="MobiDB-lite"/>
    </source>
</evidence>
<dbReference type="InterPro" id="IPR036612">
    <property type="entry name" value="KH_dom_type_1_sf"/>
</dbReference>
<evidence type="ECO:0000313" key="8">
    <source>
        <dbReference type="EMBL" id="CDZ98263.1"/>
    </source>
</evidence>
<feature type="domain" description="K Homology" evidence="7">
    <location>
        <begin position="868"/>
        <end position="938"/>
    </location>
</feature>
<feature type="region of interest" description="Disordered" evidence="6">
    <location>
        <begin position="1157"/>
        <end position="1197"/>
    </location>
</feature>
<evidence type="ECO:0000259" key="7">
    <source>
        <dbReference type="SMART" id="SM00322"/>
    </source>
</evidence>
<accession>A0A0F7SKU2</accession>
<feature type="domain" description="K Homology" evidence="7">
    <location>
        <begin position="628"/>
        <end position="698"/>
    </location>
</feature>
<keyword evidence="3" id="KW-0677">Repeat</keyword>
<feature type="domain" description="K Homology" evidence="7">
    <location>
        <begin position="162"/>
        <end position="257"/>
    </location>
</feature>
<dbReference type="InterPro" id="IPR057778">
    <property type="entry name" value="KH_Vigilin_N"/>
</dbReference>
<proteinExistence type="predicted"/>
<evidence type="ECO:0000256" key="1">
    <source>
        <dbReference type="ARBA" id="ARBA00004496"/>
    </source>
</evidence>
<dbReference type="EMBL" id="LN483326">
    <property type="protein sequence ID" value="CDZ98263.1"/>
    <property type="molecule type" value="Genomic_DNA"/>
</dbReference>
<dbReference type="CDD" id="cd22408">
    <property type="entry name" value="KH-I_Vigilin_rpt4"/>
    <property type="match status" value="1"/>
</dbReference>
<organism evidence="8">
    <name type="scientific">Phaffia rhodozyma</name>
    <name type="common">Yeast</name>
    <name type="synonym">Xanthophyllomyces dendrorhous</name>
    <dbReference type="NCBI Taxonomy" id="264483"/>
    <lineage>
        <taxon>Eukaryota</taxon>
        <taxon>Fungi</taxon>
        <taxon>Dikarya</taxon>
        <taxon>Basidiomycota</taxon>
        <taxon>Agaricomycotina</taxon>
        <taxon>Tremellomycetes</taxon>
        <taxon>Cystofilobasidiales</taxon>
        <taxon>Mrakiaceae</taxon>
        <taxon>Phaffia</taxon>
    </lineage>
</organism>
<evidence type="ECO:0000256" key="2">
    <source>
        <dbReference type="ARBA" id="ARBA00022490"/>
    </source>
</evidence>
<dbReference type="Pfam" id="PF00013">
    <property type="entry name" value="KH_1"/>
    <property type="match status" value="7"/>
</dbReference>
<dbReference type="InterPro" id="IPR004088">
    <property type="entry name" value="KH_dom_type_1"/>
</dbReference>
<dbReference type="InterPro" id="IPR004087">
    <property type="entry name" value="KH_dom"/>
</dbReference>
<feature type="region of interest" description="Disordered" evidence="6">
    <location>
        <begin position="1"/>
        <end position="86"/>
    </location>
</feature>
<keyword evidence="2" id="KW-0963">Cytoplasm</keyword>
<feature type="domain" description="K Homology" evidence="7">
    <location>
        <begin position="792"/>
        <end position="863"/>
    </location>
</feature>
<feature type="compositionally biased region" description="Polar residues" evidence="6">
    <location>
        <begin position="1113"/>
        <end position="1124"/>
    </location>
</feature>
<feature type="region of interest" description="Disordered" evidence="6">
    <location>
        <begin position="1102"/>
        <end position="1124"/>
    </location>
</feature>